<gene>
    <name evidence="6" type="ORF">PGX00_17185</name>
</gene>
<keyword evidence="2" id="KW-0238">DNA-binding</keyword>
<dbReference type="PRINTS" id="PR00032">
    <property type="entry name" value="HTHARAC"/>
</dbReference>
<dbReference type="InterPro" id="IPR020449">
    <property type="entry name" value="Tscrpt_reg_AraC-type_HTH"/>
</dbReference>
<evidence type="ECO:0000256" key="4">
    <source>
        <dbReference type="SAM" id="Phobius"/>
    </source>
</evidence>
<dbReference type="InterPro" id="IPR018060">
    <property type="entry name" value="HTH_AraC"/>
</dbReference>
<feature type="transmembrane region" description="Helical" evidence="4">
    <location>
        <begin position="198"/>
        <end position="217"/>
    </location>
</feature>
<protein>
    <submittedName>
        <fullName evidence="6">Helix-turn-helix domain-containing protein</fullName>
    </submittedName>
</protein>
<feature type="transmembrane region" description="Helical" evidence="4">
    <location>
        <begin position="64"/>
        <end position="80"/>
    </location>
</feature>
<evidence type="ECO:0000313" key="7">
    <source>
        <dbReference type="Proteomes" id="UP001210678"/>
    </source>
</evidence>
<keyword evidence="7" id="KW-1185">Reference proteome</keyword>
<feature type="transmembrane region" description="Helical" evidence="4">
    <location>
        <begin position="171"/>
        <end position="192"/>
    </location>
</feature>
<evidence type="ECO:0000256" key="1">
    <source>
        <dbReference type="ARBA" id="ARBA00023015"/>
    </source>
</evidence>
<dbReference type="SUPFAM" id="SSF46689">
    <property type="entry name" value="Homeodomain-like"/>
    <property type="match status" value="1"/>
</dbReference>
<feature type="transmembrane region" description="Helical" evidence="4">
    <location>
        <begin position="129"/>
        <end position="150"/>
    </location>
</feature>
<dbReference type="RefSeq" id="WP_272138854.1">
    <property type="nucleotide sequence ID" value="NZ_JAQLOI010000003.1"/>
</dbReference>
<feature type="transmembrane region" description="Helical" evidence="4">
    <location>
        <begin position="6"/>
        <end position="23"/>
    </location>
</feature>
<keyword evidence="4" id="KW-1133">Transmembrane helix</keyword>
<dbReference type="PANTHER" id="PTHR43280">
    <property type="entry name" value="ARAC-FAMILY TRANSCRIPTIONAL REGULATOR"/>
    <property type="match status" value="1"/>
</dbReference>
<organism evidence="6 7">
    <name type="scientific">Vibrio algarum</name>
    <dbReference type="NCBI Taxonomy" id="3020714"/>
    <lineage>
        <taxon>Bacteria</taxon>
        <taxon>Pseudomonadati</taxon>
        <taxon>Pseudomonadota</taxon>
        <taxon>Gammaproteobacteria</taxon>
        <taxon>Vibrionales</taxon>
        <taxon>Vibrionaceae</taxon>
        <taxon>Vibrio</taxon>
    </lineage>
</organism>
<name>A0ABT4YVV7_9VIBR</name>
<comment type="caution">
    <text evidence="6">The sequence shown here is derived from an EMBL/GenBank/DDBJ whole genome shotgun (WGS) entry which is preliminary data.</text>
</comment>
<feature type="transmembrane region" description="Helical" evidence="4">
    <location>
        <begin position="30"/>
        <end position="49"/>
    </location>
</feature>
<evidence type="ECO:0000259" key="5">
    <source>
        <dbReference type="PROSITE" id="PS01124"/>
    </source>
</evidence>
<proteinExistence type="predicted"/>
<keyword evidence="1" id="KW-0805">Transcription regulation</keyword>
<dbReference type="EMBL" id="JAQLOI010000003">
    <property type="protein sequence ID" value="MDB1125286.1"/>
    <property type="molecule type" value="Genomic_DNA"/>
</dbReference>
<reference evidence="6 7" key="1">
    <citation type="submission" date="2023-01" db="EMBL/GenBank/DDBJ databases">
        <title>Vibrio sp. KJ40-1 sp.nov, isolated from marine algae.</title>
        <authorList>
            <person name="Butt M."/>
            <person name="Kim J.M.J."/>
            <person name="Jeon C.O.C."/>
        </authorList>
    </citation>
    <scope>NUCLEOTIDE SEQUENCE [LARGE SCALE GENOMIC DNA]</scope>
    <source>
        <strain evidence="6 7">KJ40-1</strain>
    </source>
</reference>
<keyword evidence="4" id="KW-0472">Membrane</keyword>
<keyword evidence="4" id="KW-0812">Transmembrane</keyword>
<dbReference type="InterPro" id="IPR018062">
    <property type="entry name" value="HTH_AraC-typ_CS"/>
</dbReference>
<dbReference type="Proteomes" id="UP001210678">
    <property type="component" value="Unassembled WGS sequence"/>
</dbReference>
<feature type="transmembrane region" description="Helical" evidence="4">
    <location>
        <begin position="92"/>
        <end position="109"/>
    </location>
</feature>
<dbReference type="SMART" id="SM00342">
    <property type="entry name" value="HTH_ARAC"/>
    <property type="match status" value="1"/>
</dbReference>
<keyword evidence="3" id="KW-0804">Transcription</keyword>
<sequence>METLLCIGIVHSLFIILFLLSKPQKNKRDIIIALWMVFLGLPMLSELVSQDGLDLPIPFLRDKLPYAFTFGPLLLLYTSHITGGRKWSKSQYLIHFLPFVFASVYKLIFVPEMTFNPNLDSGNSKLGNVLALAILSSAVGYSFVTLHHLKKHKIEVLNQFSSLSTAISLKWLKWLTIVFLFSCVQPFILILLDFPEILHTRIFALVTLMIVVSFFGLKQLQIFSEAEIGVSSGYLGYKEKLKVANPDLELSPTNRSLSVTFIPTIEQSVPELELIDKVEPSVERDKGRYERSGLTDERSQQMLVQLESHMAVQKPYLDSNLTADKLALQLSIPRYLLSQVFSEQLGTNFYQFINEHRIDAVRSLMADPANQSMTILDMAHRCGFNSKSTFNKFFKTITNMTPSQYRKQL</sequence>
<feature type="domain" description="HTH araC/xylS-type" evidence="5">
    <location>
        <begin position="300"/>
        <end position="408"/>
    </location>
</feature>
<dbReference type="PROSITE" id="PS00041">
    <property type="entry name" value="HTH_ARAC_FAMILY_1"/>
    <property type="match status" value="1"/>
</dbReference>
<accession>A0ABT4YVV7</accession>
<dbReference type="Pfam" id="PF12833">
    <property type="entry name" value="HTH_18"/>
    <property type="match status" value="1"/>
</dbReference>
<evidence type="ECO:0000256" key="3">
    <source>
        <dbReference type="ARBA" id="ARBA00023163"/>
    </source>
</evidence>
<dbReference type="PROSITE" id="PS01124">
    <property type="entry name" value="HTH_ARAC_FAMILY_2"/>
    <property type="match status" value="1"/>
</dbReference>
<dbReference type="PANTHER" id="PTHR43280:SF29">
    <property type="entry name" value="ARAC-FAMILY TRANSCRIPTIONAL REGULATOR"/>
    <property type="match status" value="1"/>
</dbReference>
<dbReference type="InterPro" id="IPR009057">
    <property type="entry name" value="Homeodomain-like_sf"/>
</dbReference>
<evidence type="ECO:0000256" key="2">
    <source>
        <dbReference type="ARBA" id="ARBA00023125"/>
    </source>
</evidence>
<evidence type="ECO:0000313" key="6">
    <source>
        <dbReference type="EMBL" id="MDB1125286.1"/>
    </source>
</evidence>
<dbReference type="Gene3D" id="1.10.10.60">
    <property type="entry name" value="Homeodomain-like"/>
    <property type="match status" value="2"/>
</dbReference>